<sequence length="410" mass="46806">MKSQFYLTLCFWLFVVLVIQAQNDSTFFKRITSDSSKNQLNLDAVYNRPFLQAGKTPVAVGGYVESKVEYLQTDGVSEGYQFQMQRMTLFVSSSIHRRIKFLSEIEFEEGTKEINIEFASLDVQFNPMFNLRGGILMNPIGAFNQNHDGPKWEFNDRPFSATQMLPATFSNVGMGIWGKYAKKNWIFGYEAYLTNGFDEQIINNTENKTFLPASKLNPNRFEENTNGRPLFTGKIALRNRKFGEIGLSTMQGIYNKFVDDGLILDEKRAVRVWAVDFNTTINKWNTFINGEWAWVAVDVPETFTQQYGNRQSGGFIDIVQPIIKRKIFGFDNAVLNLACRLEYVDWNIGTFKETGDKIGDSIWAFVPALSFRPSAQTVLRLNYRYHAQTDILGNPPALTAGFQLGLASYF</sequence>
<dbReference type="KEGG" id="hhy:Halhy_6616"/>
<gene>
    <name evidence="1" type="ordered locus">Halhy_6616</name>
</gene>
<dbReference type="SUPFAM" id="SSF56935">
    <property type="entry name" value="Porins"/>
    <property type="match status" value="1"/>
</dbReference>
<reference evidence="1 2" key="1">
    <citation type="journal article" date="2011" name="Stand. Genomic Sci.">
        <title>Complete genome sequence of Haliscomenobacter hydrossis type strain (O).</title>
        <authorList>
            <consortium name="US DOE Joint Genome Institute (JGI-PGF)"/>
            <person name="Daligault H."/>
            <person name="Lapidus A."/>
            <person name="Zeytun A."/>
            <person name="Nolan M."/>
            <person name="Lucas S."/>
            <person name="Del Rio T.G."/>
            <person name="Tice H."/>
            <person name="Cheng J.F."/>
            <person name="Tapia R."/>
            <person name="Han C."/>
            <person name="Goodwin L."/>
            <person name="Pitluck S."/>
            <person name="Liolios K."/>
            <person name="Pagani I."/>
            <person name="Ivanova N."/>
            <person name="Huntemann M."/>
            <person name="Mavromatis K."/>
            <person name="Mikhailova N."/>
            <person name="Pati A."/>
            <person name="Chen A."/>
            <person name="Palaniappan K."/>
            <person name="Land M."/>
            <person name="Hauser L."/>
            <person name="Brambilla E.M."/>
            <person name="Rohde M."/>
            <person name="Verbarg S."/>
            <person name="Goker M."/>
            <person name="Bristow J."/>
            <person name="Eisen J.A."/>
            <person name="Markowitz V."/>
            <person name="Hugenholtz P."/>
            <person name="Kyrpides N.C."/>
            <person name="Klenk H.P."/>
            <person name="Woyke T."/>
        </authorList>
    </citation>
    <scope>NUCLEOTIDE SEQUENCE [LARGE SCALE GENOMIC DNA]</scope>
    <source>
        <strain evidence="2">ATCC 27775 / DSM 1100 / LMG 10767 / O</strain>
        <plasmid evidence="2">Plasmid pHALHY01</plasmid>
    </source>
</reference>
<accession>F4L7S4</accession>
<evidence type="ECO:0008006" key="3">
    <source>
        <dbReference type="Google" id="ProtNLM"/>
    </source>
</evidence>
<dbReference type="OrthoDB" id="9768080at2"/>
<name>F4L7S4_HALH1</name>
<dbReference type="RefSeq" id="WP_013768949.1">
    <property type="nucleotide sequence ID" value="NC_015511.1"/>
</dbReference>
<dbReference type="AlphaFoldDB" id="F4L7S4"/>
<dbReference type="EMBL" id="CP002692">
    <property type="protein sequence ID" value="AEE54432.1"/>
    <property type="molecule type" value="Genomic_DNA"/>
</dbReference>
<evidence type="ECO:0000313" key="2">
    <source>
        <dbReference type="Proteomes" id="UP000008461"/>
    </source>
</evidence>
<evidence type="ECO:0000313" key="1">
    <source>
        <dbReference type="EMBL" id="AEE54432.1"/>
    </source>
</evidence>
<geneLocation type="plasmid" evidence="1 2">
    <name>pHALHY01</name>
</geneLocation>
<dbReference type="Proteomes" id="UP000008461">
    <property type="component" value="Plasmid pHALHY01"/>
</dbReference>
<proteinExistence type="predicted"/>
<keyword evidence="2" id="KW-1185">Reference proteome</keyword>
<dbReference type="HOGENOM" id="CLU_670396_0_0_10"/>
<reference key="2">
    <citation type="submission" date="2011-04" db="EMBL/GenBank/DDBJ databases">
        <title>Complete sequence of plasmid 1 of Haliscomenobacter hydrossis DSM 1100.</title>
        <authorList>
            <consortium name="US DOE Joint Genome Institute (JGI-PGF)"/>
            <person name="Lucas S."/>
            <person name="Han J."/>
            <person name="Lapidus A."/>
            <person name="Bruce D."/>
            <person name="Goodwin L."/>
            <person name="Pitluck S."/>
            <person name="Peters L."/>
            <person name="Kyrpides N."/>
            <person name="Mavromatis K."/>
            <person name="Ivanova N."/>
            <person name="Ovchinnikova G."/>
            <person name="Pagani I."/>
            <person name="Daligault H."/>
            <person name="Detter J.C."/>
            <person name="Han C."/>
            <person name="Land M."/>
            <person name="Hauser L."/>
            <person name="Markowitz V."/>
            <person name="Cheng J.-F."/>
            <person name="Hugenholtz P."/>
            <person name="Woyke T."/>
            <person name="Wu D."/>
            <person name="Verbarg S."/>
            <person name="Frueling A."/>
            <person name="Brambilla E."/>
            <person name="Klenk H.-P."/>
            <person name="Eisen J.A."/>
        </authorList>
    </citation>
    <scope>NUCLEOTIDE SEQUENCE</scope>
    <source>
        <strain>DSM 1100</strain>
    </source>
</reference>
<protein>
    <recommendedName>
        <fullName evidence="3">Phosphate-selective porin O and P</fullName>
    </recommendedName>
</protein>
<organism evidence="1 2">
    <name type="scientific">Haliscomenobacter hydrossis (strain ATCC 27775 / DSM 1100 / LMG 10767 / O)</name>
    <dbReference type="NCBI Taxonomy" id="760192"/>
    <lineage>
        <taxon>Bacteria</taxon>
        <taxon>Pseudomonadati</taxon>
        <taxon>Bacteroidota</taxon>
        <taxon>Saprospiria</taxon>
        <taxon>Saprospirales</taxon>
        <taxon>Haliscomenobacteraceae</taxon>
        <taxon>Haliscomenobacter</taxon>
    </lineage>
</organism>
<keyword evidence="1" id="KW-0614">Plasmid</keyword>